<dbReference type="GO" id="GO:0042800">
    <property type="term" value="F:histone H3K4 methyltransferase activity"/>
    <property type="evidence" value="ECO:0007669"/>
    <property type="project" value="TreeGrafter"/>
</dbReference>
<dbReference type="EMBL" id="JARK01000126">
    <property type="protein sequence ID" value="EYC42569.1"/>
    <property type="molecule type" value="Genomic_DNA"/>
</dbReference>
<dbReference type="OrthoDB" id="10032414at2759"/>
<dbReference type="GO" id="GO:0044547">
    <property type="term" value="F:DNA topoisomerase binding"/>
    <property type="evidence" value="ECO:0007669"/>
    <property type="project" value="TreeGrafter"/>
</dbReference>
<dbReference type="GO" id="GO:0031297">
    <property type="term" value="P:replication fork processing"/>
    <property type="evidence" value="ECO:0007669"/>
    <property type="project" value="TreeGrafter"/>
</dbReference>
<dbReference type="GO" id="GO:0046975">
    <property type="term" value="F:histone H3K36 methyltransferase activity"/>
    <property type="evidence" value="ECO:0007669"/>
    <property type="project" value="TreeGrafter"/>
</dbReference>
<dbReference type="InterPro" id="IPR052709">
    <property type="entry name" value="Transposase-MT_Hybrid"/>
</dbReference>
<dbReference type="GO" id="GO:0000014">
    <property type="term" value="F:single-stranded DNA endodeoxyribonuclease activity"/>
    <property type="evidence" value="ECO:0007669"/>
    <property type="project" value="TreeGrafter"/>
</dbReference>
<dbReference type="GO" id="GO:0000729">
    <property type="term" value="P:DNA double-strand break processing"/>
    <property type="evidence" value="ECO:0007669"/>
    <property type="project" value="TreeGrafter"/>
</dbReference>
<dbReference type="PANTHER" id="PTHR46060">
    <property type="entry name" value="MARINER MOS1 TRANSPOSASE-LIKE PROTEIN"/>
    <property type="match status" value="1"/>
</dbReference>
<dbReference type="GO" id="GO:0003690">
    <property type="term" value="F:double-stranded DNA binding"/>
    <property type="evidence" value="ECO:0007669"/>
    <property type="project" value="TreeGrafter"/>
</dbReference>
<evidence type="ECO:0000313" key="2">
    <source>
        <dbReference type="EMBL" id="EYC42569.1"/>
    </source>
</evidence>
<sequence length="152" mass="17323">MMSQRDFRMIMLYEFKLNHSAAEAARNLALAFGSESPSERTVRCWFAKFASGDFDLKEKAGRGRRISLDDEALRAAVESKPDTTTQVLTADFGVHHTTVVKHLASIGMVKKIQKWTPHDLTDDQRSIRYTISSNLLVRQKKRAISRPCHNCR</sequence>
<name>A0A016WS06_9BILA</name>
<dbReference type="PANTHER" id="PTHR46060:SF2">
    <property type="entry name" value="HISTONE-LYSINE N-METHYLTRANSFERASE SETMAR"/>
    <property type="match status" value="1"/>
</dbReference>
<dbReference type="AlphaFoldDB" id="A0A016WS06"/>
<dbReference type="STRING" id="53326.A0A016WS06"/>
<accession>A0A016WS06</accession>
<dbReference type="Proteomes" id="UP000024635">
    <property type="component" value="Unassembled WGS sequence"/>
</dbReference>
<gene>
    <name evidence="2" type="primary">Acey_s0526.g2939</name>
    <name evidence="2" type="ORF">Y032_0526g2939</name>
</gene>
<feature type="domain" description="Mos1 transposase HTH" evidence="1">
    <location>
        <begin position="5"/>
        <end position="53"/>
    </location>
</feature>
<dbReference type="GO" id="GO:0035861">
    <property type="term" value="C:site of double-strand break"/>
    <property type="evidence" value="ECO:0007669"/>
    <property type="project" value="TreeGrafter"/>
</dbReference>
<dbReference type="GO" id="GO:0003697">
    <property type="term" value="F:single-stranded DNA binding"/>
    <property type="evidence" value="ECO:0007669"/>
    <property type="project" value="TreeGrafter"/>
</dbReference>
<dbReference type="GO" id="GO:0005634">
    <property type="term" value="C:nucleus"/>
    <property type="evidence" value="ECO:0007669"/>
    <property type="project" value="TreeGrafter"/>
</dbReference>
<dbReference type="GO" id="GO:0006303">
    <property type="term" value="P:double-strand break repair via nonhomologous end joining"/>
    <property type="evidence" value="ECO:0007669"/>
    <property type="project" value="TreeGrafter"/>
</dbReference>
<protein>
    <recommendedName>
        <fullName evidence="1">Mos1 transposase HTH domain-containing protein</fullName>
    </recommendedName>
</protein>
<dbReference type="GO" id="GO:0000793">
    <property type="term" value="C:condensed chromosome"/>
    <property type="evidence" value="ECO:0007669"/>
    <property type="project" value="TreeGrafter"/>
</dbReference>
<dbReference type="Pfam" id="PF17906">
    <property type="entry name" value="HTH_48"/>
    <property type="match status" value="1"/>
</dbReference>
<proteinExistence type="predicted"/>
<dbReference type="GO" id="GO:0015074">
    <property type="term" value="P:DNA integration"/>
    <property type="evidence" value="ECO:0007669"/>
    <property type="project" value="TreeGrafter"/>
</dbReference>
<evidence type="ECO:0000313" key="3">
    <source>
        <dbReference type="Proteomes" id="UP000024635"/>
    </source>
</evidence>
<dbReference type="InterPro" id="IPR041426">
    <property type="entry name" value="Mos1_HTH"/>
</dbReference>
<evidence type="ECO:0000259" key="1">
    <source>
        <dbReference type="Pfam" id="PF17906"/>
    </source>
</evidence>
<dbReference type="GO" id="GO:0044774">
    <property type="term" value="P:mitotic DNA integrity checkpoint signaling"/>
    <property type="evidence" value="ECO:0007669"/>
    <property type="project" value="TreeGrafter"/>
</dbReference>
<dbReference type="Gene3D" id="1.10.10.1450">
    <property type="match status" value="1"/>
</dbReference>
<comment type="caution">
    <text evidence="2">The sequence shown here is derived from an EMBL/GenBank/DDBJ whole genome shotgun (WGS) entry which is preliminary data.</text>
</comment>
<organism evidence="2 3">
    <name type="scientific">Ancylostoma ceylanicum</name>
    <dbReference type="NCBI Taxonomy" id="53326"/>
    <lineage>
        <taxon>Eukaryota</taxon>
        <taxon>Metazoa</taxon>
        <taxon>Ecdysozoa</taxon>
        <taxon>Nematoda</taxon>
        <taxon>Chromadorea</taxon>
        <taxon>Rhabditida</taxon>
        <taxon>Rhabditina</taxon>
        <taxon>Rhabditomorpha</taxon>
        <taxon>Strongyloidea</taxon>
        <taxon>Ancylostomatidae</taxon>
        <taxon>Ancylostomatinae</taxon>
        <taxon>Ancylostoma</taxon>
    </lineage>
</organism>
<keyword evidence="3" id="KW-1185">Reference proteome</keyword>
<reference evidence="3" key="1">
    <citation type="journal article" date="2015" name="Nat. Genet.">
        <title>The genome and transcriptome of the zoonotic hookworm Ancylostoma ceylanicum identify infection-specific gene families.</title>
        <authorList>
            <person name="Schwarz E.M."/>
            <person name="Hu Y."/>
            <person name="Antoshechkin I."/>
            <person name="Miller M.M."/>
            <person name="Sternberg P.W."/>
            <person name="Aroian R.V."/>
        </authorList>
    </citation>
    <scope>NUCLEOTIDE SEQUENCE</scope>
    <source>
        <strain evidence="3">HY135</strain>
    </source>
</reference>